<comment type="subunit">
    <text evidence="6">The complex is composed of six subunits: RnfA, RnfB, RnfC, RnfD, RnfE and RnfG.</text>
</comment>
<dbReference type="PANTHER" id="PTHR36118:SF1">
    <property type="entry name" value="ION-TRANSLOCATING OXIDOREDUCTASE COMPLEX SUBUNIT G"/>
    <property type="match status" value="1"/>
</dbReference>
<dbReference type="GO" id="GO:0010181">
    <property type="term" value="F:FMN binding"/>
    <property type="evidence" value="ECO:0007669"/>
    <property type="project" value="InterPro"/>
</dbReference>
<organism evidence="9 10">
    <name type="scientific">Butyrivibrio fibrisolvens DSM 3071</name>
    <dbReference type="NCBI Taxonomy" id="1121131"/>
    <lineage>
        <taxon>Bacteria</taxon>
        <taxon>Bacillati</taxon>
        <taxon>Bacillota</taxon>
        <taxon>Clostridia</taxon>
        <taxon>Lachnospirales</taxon>
        <taxon>Lachnospiraceae</taxon>
        <taxon>Butyrivibrio</taxon>
    </lineage>
</organism>
<protein>
    <recommendedName>
        <fullName evidence="6">Ion-translocating oxidoreductase complex subunit G</fullName>
        <ecNumber evidence="6">7.-.-.-</ecNumber>
    </recommendedName>
    <alternativeName>
        <fullName evidence="6">Rnf electron transport complex subunit G</fullName>
    </alternativeName>
</protein>
<dbReference type="GeneID" id="89510484"/>
<dbReference type="RefSeq" id="WP_073389999.1">
    <property type="nucleotide sequence ID" value="NZ_FQXK01000043.1"/>
</dbReference>
<keyword evidence="4 6" id="KW-0288">FMN</keyword>
<evidence type="ECO:0000256" key="2">
    <source>
        <dbReference type="ARBA" id="ARBA00022553"/>
    </source>
</evidence>
<dbReference type="SMART" id="SM00900">
    <property type="entry name" value="FMN_bind"/>
    <property type="match status" value="1"/>
</dbReference>
<keyword evidence="6 7" id="KW-0812">Transmembrane</keyword>
<keyword evidence="6" id="KW-1278">Translocase</keyword>
<accession>A0A1M6EHQ7</accession>
<keyword evidence="6" id="KW-1003">Cell membrane</keyword>
<keyword evidence="2 6" id="KW-0597">Phosphoprotein</keyword>
<evidence type="ECO:0000313" key="9">
    <source>
        <dbReference type="EMBL" id="SHI84818.1"/>
    </source>
</evidence>
<comment type="subcellular location">
    <subcellularLocation>
        <location evidence="6">Cell membrane</location>
        <topology evidence="6">Single-pass membrane protein</topology>
    </subcellularLocation>
</comment>
<reference evidence="10" key="1">
    <citation type="submission" date="2016-11" db="EMBL/GenBank/DDBJ databases">
        <authorList>
            <person name="Varghese N."/>
            <person name="Submissions S."/>
        </authorList>
    </citation>
    <scope>NUCLEOTIDE SEQUENCE [LARGE SCALE GENOMIC DNA]</scope>
    <source>
        <strain evidence="10">DSM 3071</strain>
    </source>
</reference>
<feature type="transmembrane region" description="Helical" evidence="7">
    <location>
        <begin position="21"/>
        <end position="41"/>
    </location>
</feature>
<evidence type="ECO:0000256" key="7">
    <source>
        <dbReference type="SAM" id="Phobius"/>
    </source>
</evidence>
<comment type="similarity">
    <text evidence="6">Belongs to the RnfG family.</text>
</comment>
<proteinExistence type="inferred from homology"/>
<dbReference type="InterPro" id="IPR010209">
    <property type="entry name" value="Ion_transpt_RnfG/RsxG"/>
</dbReference>
<dbReference type="Proteomes" id="UP000184278">
    <property type="component" value="Unassembled WGS sequence"/>
</dbReference>
<comment type="function">
    <text evidence="6">Part of a membrane-bound complex that couples electron transfer with translocation of ions across the membrane.</text>
</comment>
<evidence type="ECO:0000256" key="4">
    <source>
        <dbReference type="ARBA" id="ARBA00022643"/>
    </source>
</evidence>
<evidence type="ECO:0000313" key="10">
    <source>
        <dbReference type="Proteomes" id="UP000184278"/>
    </source>
</evidence>
<evidence type="ECO:0000256" key="1">
    <source>
        <dbReference type="ARBA" id="ARBA00022448"/>
    </source>
</evidence>
<feature type="modified residue" description="FMN phosphoryl threonine" evidence="6">
    <location>
        <position position="197"/>
    </location>
</feature>
<dbReference type="HAMAP" id="MF_00479">
    <property type="entry name" value="RsxG_RnfG"/>
    <property type="match status" value="1"/>
</dbReference>
<gene>
    <name evidence="6" type="primary">rnfG</name>
    <name evidence="9" type="ORF">SAMN02745229_03727</name>
</gene>
<dbReference type="GO" id="GO:0009055">
    <property type="term" value="F:electron transfer activity"/>
    <property type="evidence" value="ECO:0007669"/>
    <property type="project" value="InterPro"/>
</dbReference>
<keyword evidence="5 6" id="KW-0249">Electron transport</keyword>
<evidence type="ECO:0000256" key="3">
    <source>
        <dbReference type="ARBA" id="ARBA00022630"/>
    </source>
</evidence>
<dbReference type="GO" id="GO:0022900">
    <property type="term" value="P:electron transport chain"/>
    <property type="evidence" value="ECO:0007669"/>
    <property type="project" value="UniProtKB-UniRule"/>
</dbReference>
<keyword evidence="10" id="KW-1185">Reference proteome</keyword>
<dbReference type="EMBL" id="FQXK01000043">
    <property type="protein sequence ID" value="SHI84818.1"/>
    <property type="molecule type" value="Genomic_DNA"/>
</dbReference>
<evidence type="ECO:0000259" key="8">
    <source>
        <dbReference type="SMART" id="SM00900"/>
    </source>
</evidence>
<dbReference type="OrthoDB" id="9787579at2"/>
<dbReference type="AlphaFoldDB" id="A0A1M6EHQ7"/>
<keyword evidence="3 6" id="KW-0285">Flavoprotein</keyword>
<dbReference type="STRING" id="1121131.SAMN02745229_03727"/>
<name>A0A1M6EHQ7_BUTFI</name>
<dbReference type="PIRSF" id="PIRSF006091">
    <property type="entry name" value="E_trnsport_RnfG"/>
    <property type="match status" value="1"/>
</dbReference>
<dbReference type="Pfam" id="PF04205">
    <property type="entry name" value="FMN_bind"/>
    <property type="match status" value="1"/>
</dbReference>
<dbReference type="EC" id="7.-.-.-" evidence="6"/>
<dbReference type="InterPro" id="IPR007329">
    <property type="entry name" value="FMN-bd"/>
</dbReference>
<sequence length="222" mass="22953">MSNEQTADLKKNQTGDMIKNALILFVITLIAGVLLGLVYQITKQPIADQNARKVEEANKAVFATASSFGQDNIVDAAAAQSVSSSSADLAGVTIDSVIEAYDASGNVIGYIVQITSKGYNDEIKFSMGITADGVLNGISLISISETPGLGMNAEKVLVPQYTVDGGLDATVTYKVVKDGTGKTSATDTSIEAISGATITSKAVTNGVDAGLLYYTNVLKGGQ</sequence>
<dbReference type="GO" id="GO:0005886">
    <property type="term" value="C:plasma membrane"/>
    <property type="evidence" value="ECO:0007669"/>
    <property type="project" value="UniProtKB-SubCell"/>
</dbReference>
<keyword evidence="6 7" id="KW-1133">Transmembrane helix</keyword>
<keyword evidence="1 6" id="KW-0813">Transport</keyword>
<feature type="domain" description="FMN-binding" evidence="8">
    <location>
        <begin position="118"/>
        <end position="214"/>
    </location>
</feature>
<dbReference type="PANTHER" id="PTHR36118">
    <property type="entry name" value="ION-TRANSLOCATING OXIDOREDUCTASE COMPLEX SUBUNIT G"/>
    <property type="match status" value="1"/>
</dbReference>
<evidence type="ECO:0000256" key="5">
    <source>
        <dbReference type="ARBA" id="ARBA00022982"/>
    </source>
</evidence>
<keyword evidence="6 7" id="KW-0472">Membrane</keyword>
<evidence type="ECO:0000256" key="6">
    <source>
        <dbReference type="HAMAP-Rule" id="MF_00479"/>
    </source>
</evidence>
<comment type="cofactor">
    <cofactor evidence="6">
        <name>FMN</name>
        <dbReference type="ChEBI" id="CHEBI:58210"/>
    </cofactor>
</comment>